<dbReference type="CDD" id="cd17024">
    <property type="entry name" value="T3SC_IA_DspF-like"/>
    <property type="match status" value="1"/>
</dbReference>
<reference evidence="1 2" key="1">
    <citation type="submission" date="2023-07" db="EMBL/GenBank/DDBJ databases">
        <title>Pathogenic bacteria of pear tree diseases.</title>
        <authorList>
            <person name="Zhang Z."/>
            <person name="He L."/>
            <person name="Huang R."/>
        </authorList>
    </citation>
    <scope>NUCLEOTIDE SEQUENCE [LARGE SCALE GENOMIC DNA]</scope>
    <source>
        <strain evidence="1 2">DE2</strain>
    </source>
</reference>
<dbReference type="RefSeq" id="WP_306207198.1">
    <property type="nucleotide sequence ID" value="NZ_CP132353.1"/>
</dbReference>
<dbReference type="KEGG" id="epi:Q3V30_15625"/>
<dbReference type="GO" id="GO:0030254">
    <property type="term" value="P:protein secretion by the type III secretion system"/>
    <property type="evidence" value="ECO:0007669"/>
    <property type="project" value="InterPro"/>
</dbReference>
<gene>
    <name evidence="1" type="ORF">Q3V30_15625</name>
</gene>
<evidence type="ECO:0000313" key="2">
    <source>
        <dbReference type="Proteomes" id="UP001228139"/>
    </source>
</evidence>
<dbReference type="InterPro" id="IPR010261">
    <property type="entry name" value="Tir_chaperone"/>
</dbReference>
<sequence>MSATEQLNHFLNLYGRRIKAPLSLKEGVCALFDRHQQEVAIIELPQGSDSVLFHCRIETLQGDAAPERLKTLLALNFEMNAMRGCWLALDAEESLRLCSQLPVATLDERLFAQSLEGFMLQAQQVREFIMELHQPA</sequence>
<accession>A0AA50HLV7</accession>
<proteinExistence type="predicted"/>
<dbReference type="Gene3D" id="3.30.1460.10">
    <property type="match status" value="1"/>
</dbReference>
<keyword evidence="2" id="KW-1185">Reference proteome</keyword>
<name>A0AA50HLV7_9GAMM</name>
<dbReference type="SUPFAM" id="SSF69635">
    <property type="entry name" value="Type III secretory system chaperone-like"/>
    <property type="match status" value="1"/>
</dbReference>
<dbReference type="EMBL" id="CP132353">
    <property type="protein sequence ID" value="WLS77887.1"/>
    <property type="molecule type" value="Genomic_DNA"/>
</dbReference>
<organism evidence="1 2">
    <name type="scientific">Erwinia pyri</name>
    <dbReference type="NCBI Taxonomy" id="3062598"/>
    <lineage>
        <taxon>Bacteria</taxon>
        <taxon>Pseudomonadati</taxon>
        <taxon>Pseudomonadota</taxon>
        <taxon>Gammaproteobacteria</taxon>
        <taxon>Enterobacterales</taxon>
        <taxon>Erwiniaceae</taxon>
        <taxon>Erwinia</taxon>
    </lineage>
</organism>
<dbReference type="AlphaFoldDB" id="A0AA50HLV7"/>
<evidence type="ECO:0000313" key="1">
    <source>
        <dbReference type="EMBL" id="WLS77887.1"/>
    </source>
</evidence>
<dbReference type="Pfam" id="PF05932">
    <property type="entry name" value="CesT"/>
    <property type="match status" value="1"/>
</dbReference>
<protein>
    <submittedName>
        <fullName evidence="1">Type III secretion system chaperone</fullName>
    </submittedName>
</protein>
<dbReference type="Proteomes" id="UP001228139">
    <property type="component" value="Chromosome"/>
</dbReference>